<dbReference type="Proteomes" id="UP000272888">
    <property type="component" value="Unassembled WGS sequence"/>
</dbReference>
<protein>
    <submittedName>
        <fullName evidence="1">Uncharacterized protein</fullName>
    </submittedName>
</protein>
<evidence type="ECO:0000313" key="1">
    <source>
        <dbReference type="EMBL" id="RKH58700.1"/>
    </source>
</evidence>
<dbReference type="EMBL" id="RAWB01000150">
    <property type="protein sequence ID" value="RKH58700.1"/>
    <property type="molecule type" value="Genomic_DNA"/>
</dbReference>
<proteinExistence type="predicted"/>
<evidence type="ECO:0000313" key="2">
    <source>
        <dbReference type="Proteomes" id="UP000272888"/>
    </source>
</evidence>
<name>A0A3A8PUL3_9BACT</name>
<reference evidence="2" key="1">
    <citation type="submission" date="2018-09" db="EMBL/GenBank/DDBJ databases">
        <authorList>
            <person name="Livingstone P.G."/>
            <person name="Whitworth D.E."/>
        </authorList>
    </citation>
    <scope>NUCLEOTIDE SEQUENCE [LARGE SCALE GENOMIC DNA]</scope>
    <source>
        <strain evidence="2">CA051B</strain>
    </source>
</reference>
<sequence>MHDTSTGSVRHPSLFKRLCIPLLLVVGVMTMGSGMGNPGCGSSSVPDCEEGCNIQGTYALRFVMDNPVPRSCSDLGLTLPTVLVIEREGNSGYVSGQLLDHRLTGTLYESTNTSLQLSTETTAPDGTGIAITVMGDFSEEARTATQPLRYSGWLSFHSRDAAEKCSVTSHFTAFRQ</sequence>
<dbReference type="AlphaFoldDB" id="A0A3A8PUL3"/>
<organism evidence="1 2">
    <name type="scientific">Corallococcus llansteffanensis</name>
    <dbReference type="NCBI Taxonomy" id="2316731"/>
    <lineage>
        <taxon>Bacteria</taxon>
        <taxon>Pseudomonadati</taxon>
        <taxon>Myxococcota</taxon>
        <taxon>Myxococcia</taxon>
        <taxon>Myxococcales</taxon>
        <taxon>Cystobacterineae</taxon>
        <taxon>Myxococcaceae</taxon>
        <taxon>Corallococcus</taxon>
    </lineage>
</organism>
<comment type="caution">
    <text evidence="1">The sequence shown here is derived from an EMBL/GenBank/DDBJ whole genome shotgun (WGS) entry which is preliminary data.</text>
</comment>
<keyword evidence="2" id="KW-1185">Reference proteome</keyword>
<accession>A0A3A8PUL3</accession>
<gene>
    <name evidence="1" type="ORF">D7V93_16315</name>
</gene>